<dbReference type="Pfam" id="PF01497">
    <property type="entry name" value="Peripla_BP_2"/>
    <property type="match status" value="1"/>
</dbReference>
<dbReference type="InterPro" id="IPR002491">
    <property type="entry name" value="ABC_transptr_periplasmic_BD"/>
</dbReference>
<organism evidence="7 8">
    <name type="scientific">Halomonas salipaludis</name>
    <dbReference type="NCBI Taxonomy" id="2032625"/>
    <lineage>
        <taxon>Bacteria</taxon>
        <taxon>Pseudomonadati</taxon>
        <taxon>Pseudomonadota</taxon>
        <taxon>Gammaproteobacteria</taxon>
        <taxon>Oceanospirillales</taxon>
        <taxon>Halomonadaceae</taxon>
        <taxon>Halomonas</taxon>
    </lineage>
</organism>
<dbReference type="SUPFAM" id="SSF53807">
    <property type="entry name" value="Helical backbone' metal receptor"/>
    <property type="match status" value="1"/>
</dbReference>
<dbReference type="AlphaFoldDB" id="A0A2A2ESG4"/>
<dbReference type="PRINTS" id="PR01715">
    <property type="entry name" value="FERRIBNDNGPP"/>
</dbReference>
<dbReference type="PANTHER" id="PTHR30532:SF1">
    <property type="entry name" value="IRON(3+)-HYDROXAMATE-BINDING PROTEIN FHUD"/>
    <property type="match status" value="1"/>
</dbReference>
<evidence type="ECO:0000256" key="1">
    <source>
        <dbReference type="ARBA" id="ARBA00004196"/>
    </source>
</evidence>
<evidence type="ECO:0000256" key="4">
    <source>
        <dbReference type="ARBA" id="ARBA00022496"/>
    </source>
</evidence>
<keyword evidence="4" id="KW-0410">Iron transport</keyword>
<keyword evidence="4" id="KW-0408">Iron</keyword>
<dbReference type="GO" id="GO:1901678">
    <property type="term" value="P:iron coordination entity transport"/>
    <property type="evidence" value="ECO:0007669"/>
    <property type="project" value="UniProtKB-ARBA"/>
</dbReference>
<evidence type="ECO:0000313" key="8">
    <source>
        <dbReference type="Proteomes" id="UP000217771"/>
    </source>
</evidence>
<evidence type="ECO:0000313" key="7">
    <source>
        <dbReference type="EMBL" id="PAU75302.1"/>
    </source>
</evidence>
<evidence type="ECO:0000256" key="5">
    <source>
        <dbReference type="ARBA" id="ARBA00022729"/>
    </source>
</evidence>
<dbReference type="OrthoDB" id="6149558at2"/>
<name>A0A2A2ESG4_9GAMM</name>
<protein>
    <submittedName>
        <fullName evidence="7">ABC transporter substrate-binding protein</fullName>
    </submittedName>
</protein>
<comment type="caution">
    <text evidence="7">The sequence shown here is derived from an EMBL/GenBank/DDBJ whole genome shotgun (WGS) entry which is preliminary data.</text>
</comment>
<gene>
    <name evidence="7" type="ORF">CK498_19375</name>
</gene>
<proteinExistence type="inferred from homology"/>
<accession>A0A2A2ESG4</accession>
<keyword evidence="5" id="KW-0732">Signal</keyword>
<comment type="subcellular location">
    <subcellularLocation>
        <location evidence="1">Cell envelope</location>
    </subcellularLocation>
</comment>
<sequence length="300" mass="33015">MPCSTVSARLLFNGVVVVAIITALTLPAKSLASSNASSIAALDIRIVESLLAMNVVPKALTGSQTQNFSAAMLSDATELGLLFQPNLELLSLLSPRQILMSPNLTQITDKLSGIATTVSLTPYDNEIGIDPWHRLTDFTRQLGKYIGEKNSAENLVRESEHRLQILRDRLPSEQPPLLIIRLMDHNHARVFGSNSMFQGILEQLELTNAWKGQNNYLGFTTASLDALIDIDARLVILESPFANSPVREQFFAQGIWKHLRSLQRGDEIYLPANFIHFGALPSALSFADLLVEALDVSSDH</sequence>
<comment type="similarity">
    <text evidence="2">Belongs to the bacterial solute-binding protein 8 family.</text>
</comment>
<evidence type="ECO:0000256" key="2">
    <source>
        <dbReference type="ARBA" id="ARBA00008814"/>
    </source>
</evidence>
<keyword evidence="8" id="KW-1185">Reference proteome</keyword>
<dbReference type="RefSeq" id="WP_095622497.1">
    <property type="nucleotide sequence ID" value="NZ_NSKB01000007.1"/>
</dbReference>
<dbReference type="Gene3D" id="3.40.50.1980">
    <property type="entry name" value="Nitrogenase molybdenum iron protein domain"/>
    <property type="match status" value="2"/>
</dbReference>
<reference evidence="7 8" key="1">
    <citation type="submission" date="2017-08" db="EMBL/GenBank/DDBJ databases">
        <title>Halomonas alkalisoli sp. nov., isolated from saline alkaline soil.</title>
        <authorList>
            <person name="Wang D."/>
            <person name="Zhang G."/>
        </authorList>
    </citation>
    <scope>NUCLEOTIDE SEQUENCE [LARGE SCALE GENOMIC DNA]</scope>
    <source>
        <strain evidence="7 8">WRN001</strain>
    </source>
</reference>
<evidence type="ECO:0000256" key="3">
    <source>
        <dbReference type="ARBA" id="ARBA00022448"/>
    </source>
</evidence>
<dbReference type="PANTHER" id="PTHR30532">
    <property type="entry name" value="IRON III DICITRATE-BINDING PERIPLASMIC PROTEIN"/>
    <property type="match status" value="1"/>
</dbReference>
<evidence type="ECO:0000259" key="6">
    <source>
        <dbReference type="PROSITE" id="PS50983"/>
    </source>
</evidence>
<dbReference type="InterPro" id="IPR051313">
    <property type="entry name" value="Bact_iron-sidero_bind"/>
</dbReference>
<dbReference type="PROSITE" id="PS50983">
    <property type="entry name" value="FE_B12_PBP"/>
    <property type="match status" value="1"/>
</dbReference>
<keyword evidence="4" id="KW-0406">Ion transport</keyword>
<feature type="domain" description="Fe/B12 periplasmic-binding" evidence="6">
    <location>
        <begin position="38"/>
        <end position="298"/>
    </location>
</feature>
<dbReference type="GO" id="GO:0030288">
    <property type="term" value="C:outer membrane-bounded periplasmic space"/>
    <property type="evidence" value="ECO:0007669"/>
    <property type="project" value="TreeGrafter"/>
</dbReference>
<keyword evidence="3" id="KW-0813">Transport</keyword>
<dbReference type="EMBL" id="NSKB01000007">
    <property type="protein sequence ID" value="PAU75302.1"/>
    <property type="molecule type" value="Genomic_DNA"/>
</dbReference>
<dbReference type="Proteomes" id="UP000217771">
    <property type="component" value="Unassembled WGS sequence"/>
</dbReference>